<dbReference type="InterPro" id="IPR035986">
    <property type="entry name" value="PKD_dom_sf"/>
</dbReference>
<organism evidence="3 4">
    <name type="scientific">Hymenobacter montanus</name>
    <dbReference type="NCBI Taxonomy" id="2771359"/>
    <lineage>
        <taxon>Bacteria</taxon>
        <taxon>Pseudomonadati</taxon>
        <taxon>Bacteroidota</taxon>
        <taxon>Cytophagia</taxon>
        <taxon>Cytophagales</taxon>
        <taxon>Hymenobacteraceae</taxon>
        <taxon>Hymenobacter</taxon>
    </lineage>
</organism>
<feature type="domain" description="PKD/Chitinase" evidence="2">
    <location>
        <begin position="193"/>
        <end position="269"/>
    </location>
</feature>
<evidence type="ECO:0000313" key="4">
    <source>
        <dbReference type="Proteomes" id="UP000612233"/>
    </source>
</evidence>
<name>A0A927GL50_9BACT</name>
<dbReference type="InterPro" id="IPR013783">
    <property type="entry name" value="Ig-like_fold"/>
</dbReference>
<feature type="chain" id="PRO_5038140641" evidence="1">
    <location>
        <begin position="23"/>
        <end position="852"/>
    </location>
</feature>
<evidence type="ECO:0000259" key="2">
    <source>
        <dbReference type="SMART" id="SM00089"/>
    </source>
</evidence>
<gene>
    <name evidence="3" type="ORF">IC235_19890</name>
</gene>
<feature type="signal peptide" evidence="1">
    <location>
        <begin position="1"/>
        <end position="22"/>
    </location>
</feature>
<reference evidence="3" key="1">
    <citation type="submission" date="2020-09" db="EMBL/GenBank/DDBJ databases">
        <authorList>
            <person name="Kim M.K."/>
        </authorList>
    </citation>
    <scope>NUCLEOTIDE SEQUENCE</scope>
    <source>
        <strain evidence="3">BT664</strain>
    </source>
</reference>
<dbReference type="SUPFAM" id="SSF49299">
    <property type="entry name" value="PKD domain"/>
    <property type="match status" value="4"/>
</dbReference>
<dbReference type="RefSeq" id="WP_191006963.1">
    <property type="nucleotide sequence ID" value="NZ_JACXAD010000029.1"/>
</dbReference>
<comment type="caution">
    <text evidence="3">The sequence shown here is derived from an EMBL/GenBank/DDBJ whole genome shotgun (WGS) entry which is preliminary data.</text>
</comment>
<dbReference type="CDD" id="cd00146">
    <property type="entry name" value="PKD"/>
    <property type="match status" value="2"/>
</dbReference>
<dbReference type="AlphaFoldDB" id="A0A927GL50"/>
<feature type="domain" description="PKD/Chitinase" evidence="2">
    <location>
        <begin position="576"/>
        <end position="645"/>
    </location>
</feature>
<evidence type="ECO:0000313" key="3">
    <source>
        <dbReference type="EMBL" id="MBD2770155.1"/>
    </source>
</evidence>
<keyword evidence="4" id="KW-1185">Reference proteome</keyword>
<evidence type="ECO:0000256" key="1">
    <source>
        <dbReference type="SAM" id="SignalP"/>
    </source>
</evidence>
<feature type="domain" description="PKD/Chitinase" evidence="2">
    <location>
        <begin position="379"/>
        <end position="453"/>
    </location>
</feature>
<proteinExistence type="predicted"/>
<dbReference type="Proteomes" id="UP000612233">
    <property type="component" value="Unassembled WGS sequence"/>
</dbReference>
<protein>
    <submittedName>
        <fullName evidence="3">PKD domain-containing protein</fullName>
    </submittedName>
</protein>
<accession>A0A927GL50</accession>
<dbReference type="EMBL" id="JACXAD010000029">
    <property type="protein sequence ID" value="MBD2770155.1"/>
    <property type="molecule type" value="Genomic_DNA"/>
</dbReference>
<dbReference type="Gene3D" id="2.60.40.10">
    <property type="entry name" value="Immunoglobulins"/>
    <property type="match status" value="4"/>
</dbReference>
<dbReference type="SMART" id="SM00089">
    <property type="entry name" value="PKD"/>
    <property type="match status" value="5"/>
</dbReference>
<dbReference type="InterPro" id="IPR022409">
    <property type="entry name" value="PKD/Chitinase_dom"/>
</dbReference>
<sequence length="852" mass="92391">MKHLFKILFLLVALLSGNRLLAQNVSTGIDNSGNSVGIGNVDPNWVITAGPSTGTSSRVGSYSISGASWNPTPVPGTNAGWINRNGQFFTPPGLYTLERSFVVAPGTCSFVTNFSVAYDDALTSLELVPPVGSPISLGIPPAPNYQLSAPVVVTVPSPTPGVWKIRAVNLLADELGAFILSGYINHNGASCRDLTANFDYCVKKCKVALFGSVQGAACFQNLTYDWYVNGTLVGSGQNYNYTFSANGTYTVCLRVSAVMADGTICRKEICREVTITDCEGCNCDALRTNFEYSLDRCRLTLAGSAQGPGCLGNLTYNWYVNGVPVGSGQNYVHTFSANGTYTVCLKVVSIMPDGTVCQKEVCKEVAVTNCQGCNCEALNINFEQSLDRCRLTLAGFAQGPACFQNLTYEWYVNGTLVGSGANYVHSFGANGTYTVCLRVSAVATDGTVCRKEICREVVVRECDGCNCDDLKVSFDYSLNRCTLTLAAPEQNPNCFPDPRYEWYVNGNLVGTGLNYVYTFSSNGTYTVCLKISAVMPNGRVCQKDICREVVVRECQGGCNCDALQINFEQSLERCRLSLYGFEETRACPNQNLTYDWYVNGSLVGSGQNYVHTFGANGTYTVCLVVSFTANGQSCRKQICREVVVRECEGQGGCNCDALNANFDYSSGRRCDLFLYGPEQDPRCFPNPTYNWYVNGSLVSSGQSYTYTYSVGGTYAICLQVSAVMPNGTTCEKRICRDVLLGDCGLTPGNPFPFPVSDPLPVGTGFRNKEVQLFPNPANTEINVAFDLDAATEVSIVLKTMDGKVVTRENRRAEAGAQRFKLNIPSSIAEAMMFVEITARGATVRRKVSVIKQ</sequence>
<keyword evidence="1" id="KW-0732">Signal</keyword>
<feature type="domain" description="PKD/Chitinase" evidence="2">
    <location>
        <begin position="287"/>
        <end position="366"/>
    </location>
</feature>
<feature type="domain" description="PKD/Chitinase" evidence="2">
    <location>
        <begin position="473"/>
        <end position="550"/>
    </location>
</feature>